<dbReference type="EMBL" id="VIGV01000003">
    <property type="protein sequence ID" value="TWS24365.1"/>
    <property type="molecule type" value="Genomic_DNA"/>
</dbReference>
<dbReference type="RefSeq" id="WP_146434334.1">
    <property type="nucleotide sequence ID" value="NZ_VIGV01000003.1"/>
</dbReference>
<organism evidence="2 3">
    <name type="scientific">Tsukamurella sputi</name>
    <dbReference type="NCBI Taxonomy" id="2591848"/>
    <lineage>
        <taxon>Bacteria</taxon>
        <taxon>Bacillati</taxon>
        <taxon>Actinomycetota</taxon>
        <taxon>Actinomycetes</taxon>
        <taxon>Mycobacteriales</taxon>
        <taxon>Tsukamurellaceae</taxon>
        <taxon>Tsukamurella</taxon>
    </lineage>
</organism>
<keyword evidence="3" id="KW-1185">Reference proteome</keyword>
<dbReference type="AlphaFoldDB" id="A0A5C5RQI7"/>
<feature type="region of interest" description="Disordered" evidence="1">
    <location>
        <begin position="87"/>
        <end position="109"/>
    </location>
</feature>
<sequence length="109" mass="11255">MSVEYAIGPLRPGDGEAIAAWRYEPPWDVYDLAPDEAPTADEGYLGVYDGDVLLGFFCTGEEARVPGLAAESSTSGSAWLRIAPGPGAARVSRAPSSPTCAPTAPPACV</sequence>
<evidence type="ECO:0008006" key="4">
    <source>
        <dbReference type="Google" id="ProtNLM"/>
    </source>
</evidence>
<evidence type="ECO:0000313" key="3">
    <source>
        <dbReference type="Proteomes" id="UP000319792"/>
    </source>
</evidence>
<dbReference type="Proteomes" id="UP000319792">
    <property type="component" value="Unassembled WGS sequence"/>
</dbReference>
<protein>
    <recommendedName>
        <fullName evidence="4">GNAT family N-acetyltransferase</fullName>
    </recommendedName>
</protein>
<dbReference type="OrthoDB" id="9814648at2"/>
<evidence type="ECO:0000313" key="2">
    <source>
        <dbReference type="EMBL" id="TWS24365.1"/>
    </source>
</evidence>
<name>A0A5C5RQI7_9ACTN</name>
<accession>A0A5C5RQI7</accession>
<reference evidence="2 3" key="1">
    <citation type="submission" date="2019-08" db="EMBL/GenBank/DDBJ databases">
        <title>Tsukamurella conjunctivitidis sp. nov., Tsukamurella assacharolytica sp. nov. and Tsukamurella sputae sp. nov. isolated from patients with conjunctivitis, bacteraemia (lymphoma) and respiratory infection (sputum) in Hong Kong.</title>
        <authorList>
            <person name="Fok K.M.N."/>
            <person name="Fong J.Y.H."/>
        </authorList>
    </citation>
    <scope>NUCLEOTIDE SEQUENCE [LARGE SCALE GENOMIC DNA]</scope>
    <source>
        <strain evidence="2 3">HKU70</strain>
    </source>
</reference>
<comment type="caution">
    <text evidence="2">The sequence shown here is derived from an EMBL/GenBank/DDBJ whole genome shotgun (WGS) entry which is preliminary data.</text>
</comment>
<proteinExistence type="predicted"/>
<gene>
    <name evidence="2" type="ORF">FK268_12285</name>
</gene>
<evidence type="ECO:0000256" key="1">
    <source>
        <dbReference type="SAM" id="MobiDB-lite"/>
    </source>
</evidence>